<dbReference type="SUPFAM" id="SSF81383">
    <property type="entry name" value="F-box domain"/>
    <property type="match status" value="1"/>
</dbReference>
<evidence type="ECO:0000313" key="3">
    <source>
        <dbReference type="Proteomes" id="UP001222325"/>
    </source>
</evidence>
<dbReference type="Proteomes" id="UP001222325">
    <property type="component" value="Unassembled WGS sequence"/>
</dbReference>
<evidence type="ECO:0000313" key="2">
    <source>
        <dbReference type="EMBL" id="KAJ7093962.1"/>
    </source>
</evidence>
<dbReference type="SMART" id="SM00256">
    <property type="entry name" value="FBOX"/>
    <property type="match status" value="1"/>
</dbReference>
<dbReference type="PROSITE" id="PS51257">
    <property type="entry name" value="PROKAR_LIPOPROTEIN"/>
    <property type="match status" value="1"/>
</dbReference>
<dbReference type="AlphaFoldDB" id="A0AAD6U7G8"/>
<reference evidence="2" key="1">
    <citation type="submission" date="2023-03" db="EMBL/GenBank/DDBJ databases">
        <title>Massive genome expansion in bonnet fungi (Mycena s.s.) driven by repeated elements and novel gene families across ecological guilds.</title>
        <authorList>
            <consortium name="Lawrence Berkeley National Laboratory"/>
            <person name="Harder C.B."/>
            <person name="Miyauchi S."/>
            <person name="Viragh M."/>
            <person name="Kuo A."/>
            <person name="Thoen E."/>
            <person name="Andreopoulos B."/>
            <person name="Lu D."/>
            <person name="Skrede I."/>
            <person name="Drula E."/>
            <person name="Henrissat B."/>
            <person name="Morin E."/>
            <person name="Kohler A."/>
            <person name="Barry K."/>
            <person name="LaButti K."/>
            <person name="Morin E."/>
            <person name="Salamov A."/>
            <person name="Lipzen A."/>
            <person name="Mereny Z."/>
            <person name="Hegedus B."/>
            <person name="Baldrian P."/>
            <person name="Stursova M."/>
            <person name="Weitz H."/>
            <person name="Taylor A."/>
            <person name="Grigoriev I.V."/>
            <person name="Nagy L.G."/>
            <person name="Martin F."/>
            <person name="Kauserud H."/>
        </authorList>
    </citation>
    <scope>NUCLEOTIDE SEQUENCE</scope>
    <source>
        <strain evidence="2">CBHHK173m</strain>
    </source>
</reference>
<dbReference type="PROSITE" id="PS50181">
    <property type="entry name" value="FBOX"/>
    <property type="match status" value="1"/>
</dbReference>
<dbReference type="InterPro" id="IPR001810">
    <property type="entry name" value="F-box_dom"/>
</dbReference>
<keyword evidence="3" id="KW-1185">Reference proteome</keyword>
<dbReference type="InterPro" id="IPR036047">
    <property type="entry name" value="F-box-like_dom_sf"/>
</dbReference>
<sequence>MDESFRATDLPPELFVHILSFLPNNTLCACLQASRLLHETIKNSTELQYYMERNVARVNDNPYSPLPAVERLRMLRAREDAFDEMKASWATSVPVPFPTSGLYEVSAGFFFLGELQRQALRYLELPSKILGPPPQWGSIPTPNPASVIIDFGLAIEEHDLVAMATMTPTGRVVDEVPEGLINLELLTMSEPHAPHPQARGAIEIHTSIWGLPSIILEIVGDYLVFVEGYRYRRFGSEPPPNDHVYVFEWKTGKLRMRIEADSGTYFAAVFVSPDVLLLPNTITAALELWTIPPATQDTEPEPALTLHLPRLVPGQRIRLISARGEPNPSVYAPRRPARLPFQSAPEESIIVFHLNFLSAQFLLFTHRRALLALLRAHEPGDAVGYAEWGPDVCRWIDAAGMNMDWITTTAGQRCVLILDRPISPFFVLDFNAGTARGVGRRTMDPDEDPFGHHGIWAEAVGSRLKCHIRRGQQEFSVYDGVSLDEERLIALRRNPVRQIGAVDLFYFGG</sequence>
<gene>
    <name evidence="2" type="ORF">B0H15DRAFT_831449</name>
</gene>
<proteinExistence type="predicted"/>
<dbReference type="Gene3D" id="1.20.1280.50">
    <property type="match status" value="1"/>
</dbReference>
<dbReference type="EMBL" id="JARJCN010000015">
    <property type="protein sequence ID" value="KAJ7093962.1"/>
    <property type="molecule type" value="Genomic_DNA"/>
</dbReference>
<comment type="caution">
    <text evidence="2">The sequence shown here is derived from an EMBL/GenBank/DDBJ whole genome shotgun (WGS) entry which is preliminary data.</text>
</comment>
<name>A0AAD6U7G8_9AGAR</name>
<dbReference type="Pfam" id="PF12937">
    <property type="entry name" value="F-box-like"/>
    <property type="match status" value="1"/>
</dbReference>
<dbReference type="CDD" id="cd09917">
    <property type="entry name" value="F-box_SF"/>
    <property type="match status" value="1"/>
</dbReference>
<feature type="domain" description="F-box" evidence="1">
    <location>
        <begin position="4"/>
        <end position="53"/>
    </location>
</feature>
<organism evidence="2 3">
    <name type="scientific">Mycena belliarum</name>
    <dbReference type="NCBI Taxonomy" id="1033014"/>
    <lineage>
        <taxon>Eukaryota</taxon>
        <taxon>Fungi</taxon>
        <taxon>Dikarya</taxon>
        <taxon>Basidiomycota</taxon>
        <taxon>Agaricomycotina</taxon>
        <taxon>Agaricomycetes</taxon>
        <taxon>Agaricomycetidae</taxon>
        <taxon>Agaricales</taxon>
        <taxon>Marasmiineae</taxon>
        <taxon>Mycenaceae</taxon>
        <taxon>Mycena</taxon>
    </lineage>
</organism>
<accession>A0AAD6U7G8</accession>
<protein>
    <recommendedName>
        <fullName evidence="1">F-box domain-containing protein</fullName>
    </recommendedName>
</protein>
<evidence type="ECO:0000259" key="1">
    <source>
        <dbReference type="PROSITE" id="PS50181"/>
    </source>
</evidence>